<sequence>MADLEQKTMNDICESTDNNTAPKLPSQDTAAEETLWKKSMNRILVGITLTAITLNFGLLNYIFPTIGTMLLLFGFRALQHENKWFKRCFIISIIRTAYFFWMLIWNTTILHSTIYSSAMNTVLFIANLLLQFALFICLWQGFLSIRQKAGLSPHAGSAAALIVWYCLICLLALVHYNGFIIALIMFIAYCRIIYNLNKLSKELDEAGYEISDVPVKWTNRRITFSLILLLLAGGACGYLFCSSYPMEWTALPADEHNNVEDIKAQLIDLGFPAYILNDLRAEDIAACSGALEVVADETDLSLDDSERDTESADDAKDLRITGIGVKVSDDRERWIIFHHFLWNQAPKFYGTEAIQLWPVYRDLSDGWDSGGDVTGRVLYNRNEETFVADYYSLGTQTYASNSFFFGPQDNTDVFATFSMPRQGSSYRGYIAYPIEEVQDGCIISSWIHYVHQQSWMQYPVMTAMEKRMTNSWNYAGVFQALEDALQFYPSDEGIEMIS</sequence>
<organism evidence="2 3">
    <name type="scientific">Anaerotignum lactatifermentans DSM 14214</name>
    <dbReference type="NCBI Taxonomy" id="1121323"/>
    <lineage>
        <taxon>Bacteria</taxon>
        <taxon>Bacillati</taxon>
        <taxon>Bacillota</taxon>
        <taxon>Clostridia</taxon>
        <taxon>Lachnospirales</taxon>
        <taxon>Anaerotignaceae</taxon>
        <taxon>Anaerotignum</taxon>
    </lineage>
</organism>
<keyword evidence="3" id="KW-1185">Reference proteome</keyword>
<keyword evidence="1" id="KW-1133">Transmembrane helix</keyword>
<name>A0A1M6ZZ79_9FIRM</name>
<proteinExistence type="predicted"/>
<feature type="transmembrane region" description="Helical" evidence="1">
    <location>
        <begin position="124"/>
        <end position="143"/>
    </location>
</feature>
<feature type="transmembrane region" description="Helical" evidence="1">
    <location>
        <begin position="155"/>
        <end position="173"/>
    </location>
</feature>
<keyword evidence="1" id="KW-0472">Membrane</keyword>
<dbReference type="Proteomes" id="UP000183975">
    <property type="component" value="Unassembled WGS sequence"/>
</dbReference>
<protein>
    <submittedName>
        <fullName evidence="2">Uncharacterized protein</fullName>
    </submittedName>
</protein>
<keyword evidence="1" id="KW-0812">Transmembrane</keyword>
<dbReference type="RefSeq" id="WP_072853603.1">
    <property type="nucleotide sequence ID" value="NZ_FRAH01000097.1"/>
</dbReference>
<gene>
    <name evidence="2" type="ORF">SAMN02745138_03303</name>
</gene>
<dbReference type="AlphaFoldDB" id="A0A1M6ZZ79"/>
<feature type="transmembrane region" description="Helical" evidence="1">
    <location>
        <begin position="43"/>
        <end position="63"/>
    </location>
</feature>
<reference evidence="2 3" key="1">
    <citation type="submission" date="2016-11" db="EMBL/GenBank/DDBJ databases">
        <authorList>
            <person name="Jaros S."/>
            <person name="Januszkiewicz K."/>
            <person name="Wedrychowicz H."/>
        </authorList>
    </citation>
    <scope>NUCLEOTIDE SEQUENCE [LARGE SCALE GENOMIC DNA]</scope>
    <source>
        <strain evidence="2 3">DSM 14214</strain>
    </source>
</reference>
<accession>A0A1M6ZZ79</accession>
<evidence type="ECO:0000256" key="1">
    <source>
        <dbReference type="SAM" id="Phobius"/>
    </source>
</evidence>
<feature type="transmembrane region" description="Helical" evidence="1">
    <location>
        <begin position="84"/>
        <end position="104"/>
    </location>
</feature>
<evidence type="ECO:0000313" key="3">
    <source>
        <dbReference type="Proteomes" id="UP000183975"/>
    </source>
</evidence>
<feature type="transmembrane region" description="Helical" evidence="1">
    <location>
        <begin position="222"/>
        <end position="240"/>
    </location>
</feature>
<dbReference type="OrthoDB" id="1915684at2"/>
<evidence type="ECO:0000313" key="2">
    <source>
        <dbReference type="EMBL" id="SHL35716.1"/>
    </source>
</evidence>
<dbReference type="EMBL" id="FRAH01000097">
    <property type="protein sequence ID" value="SHL35716.1"/>
    <property type="molecule type" value="Genomic_DNA"/>
</dbReference>